<evidence type="ECO:0000313" key="2">
    <source>
        <dbReference type="Proteomes" id="UP000183843"/>
    </source>
</evidence>
<protein>
    <submittedName>
        <fullName evidence="1">Uncharacterized protein</fullName>
    </submittedName>
</protein>
<dbReference type="EMBL" id="FOJX01000002">
    <property type="protein sequence ID" value="SFA84963.1"/>
    <property type="molecule type" value="Genomic_DNA"/>
</dbReference>
<name>A0A1I0WAC4_SELRU</name>
<evidence type="ECO:0000313" key="1">
    <source>
        <dbReference type="EMBL" id="SFA84963.1"/>
    </source>
</evidence>
<accession>A0A1I0WAC4</accession>
<proteinExistence type="predicted"/>
<gene>
    <name evidence="1" type="ORF">SAMN05216587_102294</name>
</gene>
<sequence>MGVYPIGFVTIETESIALVIYNGDNGLYGLVLHKEKV</sequence>
<dbReference type="Proteomes" id="UP000183843">
    <property type="component" value="Unassembled WGS sequence"/>
</dbReference>
<reference evidence="1 2" key="1">
    <citation type="submission" date="2016-10" db="EMBL/GenBank/DDBJ databases">
        <authorList>
            <person name="de Groot N.N."/>
        </authorList>
    </citation>
    <scope>NUCLEOTIDE SEQUENCE [LARGE SCALE GENOMIC DNA]</scope>
    <source>
        <strain evidence="1 2">L14</strain>
    </source>
</reference>
<organism evidence="1 2">
    <name type="scientific">Selenomonas ruminantium</name>
    <dbReference type="NCBI Taxonomy" id="971"/>
    <lineage>
        <taxon>Bacteria</taxon>
        <taxon>Bacillati</taxon>
        <taxon>Bacillota</taxon>
        <taxon>Negativicutes</taxon>
        <taxon>Selenomonadales</taxon>
        <taxon>Selenomonadaceae</taxon>
        <taxon>Selenomonas</taxon>
    </lineage>
</organism>
<dbReference type="AlphaFoldDB" id="A0A1I0WAC4"/>